<reference evidence="3" key="2">
    <citation type="submission" date="2020-10" db="UniProtKB">
        <authorList>
            <consortium name="WormBaseParasite"/>
        </authorList>
    </citation>
    <scope>IDENTIFICATION</scope>
</reference>
<evidence type="ECO:0000313" key="3">
    <source>
        <dbReference type="WBParaSite" id="Pan_g20758.t1"/>
    </source>
</evidence>
<feature type="region of interest" description="Disordered" evidence="1">
    <location>
        <begin position="280"/>
        <end position="302"/>
    </location>
</feature>
<dbReference type="WBParaSite" id="Pan_g20758.t1">
    <property type="protein sequence ID" value="Pan_g20758.t1"/>
    <property type="gene ID" value="Pan_g20758"/>
</dbReference>
<protein>
    <submittedName>
        <fullName evidence="3">Protein aurora borealis</fullName>
    </submittedName>
</protein>
<accession>A0A7E4VIY9</accession>
<feature type="compositionally biased region" description="Acidic residues" evidence="1">
    <location>
        <begin position="283"/>
        <end position="302"/>
    </location>
</feature>
<organism evidence="2 3">
    <name type="scientific">Panagrellus redivivus</name>
    <name type="common">Microworm</name>
    <dbReference type="NCBI Taxonomy" id="6233"/>
    <lineage>
        <taxon>Eukaryota</taxon>
        <taxon>Metazoa</taxon>
        <taxon>Ecdysozoa</taxon>
        <taxon>Nematoda</taxon>
        <taxon>Chromadorea</taxon>
        <taxon>Rhabditida</taxon>
        <taxon>Tylenchina</taxon>
        <taxon>Panagrolaimomorpha</taxon>
        <taxon>Panagrolaimoidea</taxon>
        <taxon>Panagrolaimidae</taxon>
        <taxon>Panagrellus</taxon>
    </lineage>
</organism>
<name>A0A7E4VIY9_PANRE</name>
<dbReference type="Proteomes" id="UP000492821">
    <property type="component" value="Unassembled WGS sequence"/>
</dbReference>
<feature type="region of interest" description="Disordered" evidence="1">
    <location>
        <begin position="219"/>
        <end position="240"/>
    </location>
</feature>
<keyword evidence="2" id="KW-1185">Reference proteome</keyword>
<reference evidence="2" key="1">
    <citation type="journal article" date="2013" name="Genetics">
        <title>The draft genome and transcriptome of Panagrellus redivivus are shaped by the harsh demands of a free-living lifestyle.</title>
        <authorList>
            <person name="Srinivasan J."/>
            <person name="Dillman A.R."/>
            <person name="Macchietto M.G."/>
            <person name="Heikkinen L."/>
            <person name="Lakso M."/>
            <person name="Fracchia K.M."/>
            <person name="Antoshechkin I."/>
            <person name="Mortazavi A."/>
            <person name="Wong G."/>
            <person name="Sternberg P.W."/>
        </authorList>
    </citation>
    <scope>NUCLEOTIDE SEQUENCE [LARGE SCALE GENOMIC DNA]</scope>
    <source>
        <strain evidence="2">MT8872</strain>
    </source>
</reference>
<feature type="region of interest" description="Disordered" evidence="1">
    <location>
        <begin position="171"/>
        <end position="193"/>
    </location>
</feature>
<evidence type="ECO:0000256" key="1">
    <source>
        <dbReference type="SAM" id="MobiDB-lite"/>
    </source>
</evidence>
<dbReference type="AlphaFoldDB" id="A0A7E4VIY9"/>
<sequence>MQAPSTTPTRLIMTSEGIEKFEVAPKPKPTTSRLCDKQISELDRSVAKLSIDECDDSGFMESPESAFVASSTTPTHLGFPMTENRMEHLRRIPKCNGSGPCDVSEADDKWVLDGATSPPTTPPSTPTHLVITMTAERMAQLLRAPKCSRTMPRISPEAGDHLEAPVALNFDEESGASSPSTTPPTTPPRVAMPEERVQQLLRAPRSNRRTMRRISPEADVQEERMEQLPRGPRRMPRISPKADDNLAAPVALNFDDYDFGAPVRLHFDDETVREDEAFMFEFSDSEDEDDTSESQDDSAENA</sequence>
<proteinExistence type="predicted"/>
<evidence type="ECO:0000313" key="2">
    <source>
        <dbReference type="Proteomes" id="UP000492821"/>
    </source>
</evidence>